<gene>
    <name evidence="9" type="ORF">JFL43_00880</name>
</gene>
<evidence type="ECO:0000256" key="2">
    <source>
        <dbReference type="ARBA" id="ARBA00005745"/>
    </source>
</evidence>
<dbReference type="RefSeq" id="WP_200747539.1">
    <property type="nucleotide sequence ID" value="NZ_JAEOAH010000001.1"/>
</dbReference>
<evidence type="ECO:0000313" key="9">
    <source>
        <dbReference type="EMBL" id="MBK3493444.1"/>
    </source>
</evidence>
<dbReference type="InterPro" id="IPR003004">
    <property type="entry name" value="GspF/PilC"/>
</dbReference>
<dbReference type="PANTHER" id="PTHR30012:SF0">
    <property type="entry name" value="TYPE II SECRETION SYSTEM PROTEIN F-RELATED"/>
    <property type="match status" value="1"/>
</dbReference>
<dbReference type="InterPro" id="IPR018076">
    <property type="entry name" value="T2SS_GspF_dom"/>
</dbReference>
<evidence type="ECO:0000256" key="5">
    <source>
        <dbReference type="ARBA" id="ARBA00022989"/>
    </source>
</evidence>
<dbReference type="Proteomes" id="UP000618943">
    <property type="component" value="Unassembled WGS sequence"/>
</dbReference>
<keyword evidence="3" id="KW-1003">Cell membrane</keyword>
<feature type="transmembrane region" description="Helical" evidence="7">
    <location>
        <begin position="374"/>
        <end position="398"/>
    </location>
</feature>
<dbReference type="Pfam" id="PF00482">
    <property type="entry name" value="T2SSF"/>
    <property type="match status" value="2"/>
</dbReference>
<evidence type="ECO:0000256" key="3">
    <source>
        <dbReference type="ARBA" id="ARBA00022475"/>
    </source>
</evidence>
<evidence type="ECO:0000256" key="7">
    <source>
        <dbReference type="SAM" id="Phobius"/>
    </source>
</evidence>
<sequence length="401" mass="44733">MTVYRYNGRSLKGAAEKGIIEADSKQLAVKKLRDKGINPRQIEESKSILHKDLSLGSGVKNEDFVIYCRQFATLIRAGISIVEATRILSAQTSSKALKKALNAVEEDIRSGISFSASATKSPKVFPTLFINMMKAGEATGNLDDTLDRMAFSYEKSFKLKKKIQSAMTYPIVLVILIIFVAVFMLLWLVPRFTESFASFGAELPTITLIVLAFSDALRKFWWILLLVTIAAMGGFVFLYKNNKQFHFYTHYALLKIPIFGKVLQKSAIARMTRMLSTLFSSSVPILSALAIVEKIIGNPVIEEVVSKSKRSLEKGSSLAEPLEQSWVFPPLVTQMVFIGEQTGSLDYMLEKIAEFYEDDVDRTVDSLKSLIEPVMILLLAAIVGFIVAAIMLPMFSLYEQV</sequence>
<feature type="domain" description="Type II secretion system protein GspF" evidence="8">
    <location>
        <begin position="272"/>
        <end position="393"/>
    </location>
</feature>
<dbReference type="PANTHER" id="PTHR30012">
    <property type="entry name" value="GENERAL SECRETION PATHWAY PROTEIN"/>
    <property type="match status" value="1"/>
</dbReference>
<reference evidence="9 10" key="1">
    <citation type="submission" date="2020-12" db="EMBL/GenBank/DDBJ databases">
        <title>YIM B01967 draft genome.</title>
        <authorList>
            <person name="Yan X."/>
        </authorList>
    </citation>
    <scope>NUCLEOTIDE SEQUENCE [LARGE SCALE GENOMIC DNA]</scope>
    <source>
        <strain evidence="9 10">YIM B01967</strain>
    </source>
</reference>
<comment type="caution">
    <text evidence="9">The sequence shown here is derived from an EMBL/GenBank/DDBJ whole genome shotgun (WGS) entry which is preliminary data.</text>
</comment>
<dbReference type="EMBL" id="JAEOAH010000001">
    <property type="protein sequence ID" value="MBK3493444.1"/>
    <property type="molecule type" value="Genomic_DNA"/>
</dbReference>
<protein>
    <submittedName>
        <fullName evidence="9">Type II secretion system F family protein</fullName>
    </submittedName>
</protein>
<feature type="domain" description="Type II secretion system protein GspF" evidence="8">
    <location>
        <begin position="67"/>
        <end position="190"/>
    </location>
</feature>
<feature type="transmembrane region" description="Helical" evidence="7">
    <location>
        <begin position="166"/>
        <end position="189"/>
    </location>
</feature>
<dbReference type="Gene3D" id="1.20.81.30">
    <property type="entry name" value="Type II secretion system (T2SS), domain F"/>
    <property type="match status" value="2"/>
</dbReference>
<proteinExistence type="inferred from homology"/>
<feature type="transmembrane region" description="Helical" evidence="7">
    <location>
        <begin position="220"/>
        <end position="239"/>
    </location>
</feature>
<comment type="subcellular location">
    <subcellularLocation>
        <location evidence="1">Cell membrane</location>
        <topology evidence="1">Multi-pass membrane protein</topology>
    </subcellularLocation>
</comment>
<keyword evidence="6 7" id="KW-0472">Membrane</keyword>
<evidence type="ECO:0000313" key="10">
    <source>
        <dbReference type="Proteomes" id="UP000618943"/>
    </source>
</evidence>
<dbReference type="InterPro" id="IPR042094">
    <property type="entry name" value="T2SS_GspF_sf"/>
</dbReference>
<organism evidence="9 10">
    <name type="scientific">Viridibacillus soli</name>
    <dbReference type="NCBI Taxonomy" id="2798301"/>
    <lineage>
        <taxon>Bacteria</taxon>
        <taxon>Bacillati</taxon>
        <taxon>Bacillota</taxon>
        <taxon>Bacilli</taxon>
        <taxon>Bacillales</taxon>
        <taxon>Caryophanaceae</taxon>
        <taxon>Viridibacillus</taxon>
    </lineage>
</organism>
<evidence type="ECO:0000259" key="8">
    <source>
        <dbReference type="Pfam" id="PF00482"/>
    </source>
</evidence>
<keyword evidence="5 7" id="KW-1133">Transmembrane helix</keyword>
<evidence type="ECO:0000256" key="4">
    <source>
        <dbReference type="ARBA" id="ARBA00022692"/>
    </source>
</evidence>
<accession>A0ABS1H232</accession>
<comment type="similarity">
    <text evidence="2">Belongs to the GSP F family.</text>
</comment>
<evidence type="ECO:0000256" key="6">
    <source>
        <dbReference type="ARBA" id="ARBA00023136"/>
    </source>
</evidence>
<dbReference type="PRINTS" id="PR00812">
    <property type="entry name" value="BCTERIALGSPF"/>
</dbReference>
<keyword evidence="10" id="KW-1185">Reference proteome</keyword>
<name>A0ABS1H232_9BACL</name>
<keyword evidence="4 7" id="KW-0812">Transmembrane</keyword>
<evidence type="ECO:0000256" key="1">
    <source>
        <dbReference type="ARBA" id="ARBA00004651"/>
    </source>
</evidence>